<dbReference type="OrthoDB" id="2865287at2"/>
<gene>
    <name evidence="2" type="ORF">CD122_04875</name>
</gene>
<feature type="signal peptide" evidence="1">
    <location>
        <begin position="1"/>
        <end position="26"/>
    </location>
</feature>
<feature type="chain" id="PRO_5014383638" description="Lactococcin 972 family bacteriocin" evidence="1">
    <location>
        <begin position="27"/>
        <end position="132"/>
    </location>
</feature>
<keyword evidence="1" id="KW-0732">Signal</keyword>
<protein>
    <recommendedName>
        <fullName evidence="4">Lactococcin 972 family bacteriocin</fullName>
    </recommendedName>
</protein>
<accession>A0A2K3YRT0</accession>
<evidence type="ECO:0000313" key="3">
    <source>
        <dbReference type="Proteomes" id="UP000242752"/>
    </source>
</evidence>
<evidence type="ECO:0008006" key="4">
    <source>
        <dbReference type="Google" id="ProtNLM"/>
    </source>
</evidence>
<reference evidence="2 3" key="1">
    <citation type="submission" date="2017-08" db="EMBL/GenBank/DDBJ databases">
        <title>Draft genome sequences of 64 type strains of genus Staph aureus.</title>
        <authorList>
            <person name="Cole K."/>
            <person name="Golubchik T."/>
            <person name="Russell J."/>
            <person name="Foster D."/>
            <person name="Llewelyn M."/>
            <person name="Wilson D."/>
            <person name="Crook D."/>
            <person name="Paul J."/>
        </authorList>
    </citation>
    <scope>NUCLEOTIDE SEQUENCE [LARGE SCALE GENOMIC DNA]</scope>
    <source>
        <strain evidence="2 3">DSM 21968</strain>
    </source>
</reference>
<evidence type="ECO:0000256" key="1">
    <source>
        <dbReference type="SAM" id="SignalP"/>
    </source>
</evidence>
<comment type="caution">
    <text evidence="2">The sequence shown here is derived from an EMBL/GenBank/DDBJ whole genome shotgun (WGS) entry which is preliminary data.</text>
</comment>
<keyword evidence="3" id="KW-1185">Reference proteome</keyword>
<sequence>MKKHVIAASAVAIGLSGLTIGGIANADVTSINGGSENVDNYNGLVRSEVLDQPSTQDGTALRKITQGKKAGGYWIRGTKGGYTISSYKHYTKSAQAYLVNGRGNVVSGGWKKPGVFSTAKIKGKATAHYTHS</sequence>
<dbReference type="RefSeq" id="WP_103357879.1">
    <property type="nucleotide sequence ID" value="NZ_PPRF01000026.1"/>
</dbReference>
<organism evidence="2 3">
    <name type="scientific">Staphylococcus rostri</name>
    <dbReference type="NCBI Taxonomy" id="522262"/>
    <lineage>
        <taxon>Bacteria</taxon>
        <taxon>Bacillati</taxon>
        <taxon>Bacillota</taxon>
        <taxon>Bacilli</taxon>
        <taxon>Bacillales</taxon>
        <taxon>Staphylococcaceae</taxon>
        <taxon>Staphylococcus</taxon>
    </lineage>
</organism>
<dbReference type="EMBL" id="PPRF01000026">
    <property type="protein sequence ID" value="PNZ28297.1"/>
    <property type="molecule type" value="Genomic_DNA"/>
</dbReference>
<dbReference type="Proteomes" id="UP000242752">
    <property type="component" value="Unassembled WGS sequence"/>
</dbReference>
<evidence type="ECO:0000313" key="2">
    <source>
        <dbReference type="EMBL" id="PNZ28297.1"/>
    </source>
</evidence>
<dbReference type="Gene3D" id="2.60.40.2850">
    <property type="match status" value="1"/>
</dbReference>
<name>A0A2K3YRT0_9STAP</name>
<dbReference type="AlphaFoldDB" id="A0A2K3YRT0"/>
<proteinExistence type="predicted"/>